<dbReference type="RefSeq" id="XP_018288650.1">
    <property type="nucleotide sequence ID" value="XM_018436581.1"/>
</dbReference>
<dbReference type="InParanoid" id="A0A163DDZ8"/>
<evidence type="ECO:0000313" key="2">
    <source>
        <dbReference type="Proteomes" id="UP000077315"/>
    </source>
</evidence>
<reference evidence="2" key="1">
    <citation type="submission" date="2015-06" db="EMBL/GenBank/DDBJ databases">
        <title>Expansion of signal transduction pathways in fungi by whole-genome duplication.</title>
        <authorList>
            <consortium name="DOE Joint Genome Institute"/>
            <person name="Corrochano L.M."/>
            <person name="Kuo A."/>
            <person name="Marcet-Houben M."/>
            <person name="Polaino S."/>
            <person name="Salamov A."/>
            <person name="Villalobos J.M."/>
            <person name="Alvarez M.I."/>
            <person name="Avalos J."/>
            <person name="Benito E.P."/>
            <person name="Benoit I."/>
            <person name="Burger G."/>
            <person name="Camino L.P."/>
            <person name="Canovas D."/>
            <person name="Cerda-Olmedo E."/>
            <person name="Cheng J.-F."/>
            <person name="Dominguez A."/>
            <person name="Elias M."/>
            <person name="Eslava A.P."/>
            <person name="Glaser F."/>
            <person name="Grimwood J."/>
            <person name="Gutierrez G."/>
            <person name="Heitman J."/>
            <person name="Henrissat B."/>
            <person name="Iturriaga E.A."/>
            <person name="Lang B.F."/>
            <person name="Lavin J.L."/>
            <person name="Lee S."/>
            <person name="Li W."/>
            <person name="Lindquist E."/>
            <person name="Lopez-Garcia S."/>
            <person name="Luque E.M."/>
            <person name="Marcos A.T."/>
            <person name="Martin J."/>
            <person name="McCluskey K."/>
            <person name="Medina H.R."/>
            <person name="Miralles-Duran A."/>
            <person name="Miyazaki A."/>
            <person name="Munoz-Torres E."/>
            <person name="Oguiza J.A."/>
            <person name="Ohm R."/>
            <person name="Olmedo M."/>
            <person name="Orejas M."/>
            <person name="Ortiz-Castellanos L."/>
            <person name="Pisabarro A.G."/>
            <person name="Rodriguez-Romero J."/>
            <person name="Ruiz-Herrera J."/>
            <person name="Ruiz-Vazquez R."/>
            <person name="Sanz C."/>
            <person name="Schackwitz W."/>
            <person name="Schmutz J."/>
            <person name="Shahriari M."/>
            <person name="Shelest E."/>
            <person name="Silva-Franco F."/>
            <person name="Soanes D."/>
            <person name="Syed K."/>
            <person name="Tagua V.G."/>
            <person name="Talbot N.J."/>
            <person name="Thon M."/>
            <person name="De vries R.P."/>
            <person name="Wiebenga A."/>
            <person name="Yadav J.S."/>
            <person name="Braun E.L."/>
            <person name="Baker S."/>
            <person name="Garre V."/>
            <person name="Horwitz B."/>
            <person name="Torres-Martinez S."/>
            <person name="Idnurm A."/>
            <person name="Herrera-Estrella A."/>
            <person name="Gabaldon T."/>
            <person name="Grigoriev I.V."/>
        </authorList>
    </citation>
    <scope>NUCLEOTIDE SEQUENCE [LARGE SCALE GENOMIC DNA]</scope>
    <source>
        <strain evidence="2">NRRL 1555(-)</strain>
    </source>
</reference>
<proteinExistence type="predicted"/>
<protein>
    <submittedName>
        <fullName evidence="1">Uncharacterized protein</fullName>
    </submittedName>
</protein>
<sequence>MYNSVHRFVSFLEREEQERLYAEKMFENFESLGNSLTKMFKERKDKDVYLQETVARPRQEINKKFEKLLYLLTMTCNESSVPLCVEIKNAQDEFGITFKDLL</sequence>
<keyword evidence="2" id="KW-1185">Reference proteome</keyword>
<organism evidence="1 2">
    <name type="scientific">Phycomyces blakesleeanus (strain ATCC 8743b / DSM 1359 / FGSC 10004 / NBRC 33097 / NRRL 1555)</name>
    <dbReference type="NCBI Taxonomy" id="763407"/>
    <lineage>
        <taxon>Eukaryota</taxon>
        <taxon>Fungi</taxon>
        <taxon>Fungi incertae sedis</taxon>
        <taxon>Mucoromycota</taxon>
        <taxon>Mucoromycotina</taxon>
        <taxon>Mucoromycetes</taxon>
        <taxon>Mucorales</taxon>
        <taxon>Phycomycetaceae</taxon>
        <taxon>Phycomyces</taxon>
    </lineage>
</organism>
<name>A0A163DDZ8_PHYB8</name>
<dbReference type="EMBL" id="KV440988">
    <property type="protein sequence ID" value="OAD70610.1"/>
    <property type="molecule type" value="Genomic_DNA"/>
</dbReference>
<dbReference type="Proteomes" id="UP000077315">
    <property type="component" value="Unassembled WGS sequence"/>
</dbReference>
<accession>A0A163DDZ8</accession>
<evidence type="ECO:0000313" key="1">
    <source>
        <dbReference type="EMBL" id="OAD70610.1"/>
    </source>
</evidence>
<dbReference type="VEuPathDB" id="FungiDB:PHYBLDRAFT_171356"/>
<dbReference type="GeneID" id="28997487"/>
<gene>
    <name evidence="1" type="ORF">PHYBLDRAFT_171356</name>
</gene>
<dbReference type="AlphaFoldDB" id="A0A163DDZ8"/>